<reference evidence="2 3" key="1">
    <citation type="submission" date="2011-02" db="EMBL/GenBank/DDBJ databases">
        <authorList>
            <person name="Muzny D."/>
            <person name="Qin X."/>
            <person name="Deng J."/>
            <person name="Jiang H."/>
            <person name="Liu Y."/>
            <person name="Qu J."/>
            <person name="Song X.-Z."/>
            <person name="Zhang L."/>
            <person name="Thornton R."/>
            <person name="Coyle M."/>
            <person name="Francisco L."/>
            <person name="Jackson L."/>
            <person name="Javaid M."/>
            <person name="Korchina V."/>
            <person name="Kovar C."/>
            <person name="Mata R."/>
            <person name="Mathew T."/>
            <person name="Ngo R."/>
            <person name="Nguyen L."/>
            <person name="Nguyen N."/>
            <person name="Okwuonu G."/>
            <person name="Ongeri F."/>
            <person name="Pham C."/>
            <person name="Simmons D."/>
            <person name="Wilczek-Boney K."/>
            <person name="Hale W."/>
            <person name="Jakkamsetti A."/>
            <person name="Pham P."/>
            <person name="Ruth R."/>
            <person name="San Lucas F."/>
            <person name="Warren J."/>
            <person name="Zhang J."/>
            <person name="Zhao Z."/>
            <person name="Zhou C."/>
            <person name="Zhu D."/>
            <person name="Lee S."/>
            <person name="Bess C."/>
            <person name="Blankenburg K."/>
            <person name="Forbes L."/>
            <person name="Fu Q."/>
            <person name="Gubbala S."/>
            <person name="Hirani K."/>
            <person name="Jayaseelan J.C."/>
            <person name="Lara F."/>
            <person name="Munidasa M."/>
            <person name="Palculict T."/>
            <person name="Patil S."/>
            <person name="Pu L.-L."/>
            <person name="Saada N."/>
            <person name="Tang L."/>
            <person name="Weissenberger G."/>
            <person name="Zhu Y."/>
            <person name="Hemphill L."/>
            <person name="Shang Y."/>
            <person name="Youmans B."/>
            <person name="Ayvaz T."/>
            <person name="Ross M."/>
            <person name="Santibanez J."/>
            <person name="Aqrawi P."/>
            <person name="Gross S."/>
            <person name="Joshi V."/>
            <person name="Fowler G."/>
            <person name="Nazareth L."/>
            <person name="Reid J."/>
            <person name="Worley K."/>
            <person name="Petrosino J."/>
            <person name="Highlander S."/>
            <person name="Gibbs R."/>
        </authorList>
    </citation>
    <scope>NUCLEOTIDE SEQUENCE [LARGE SCALE GENOMIC DNA]</scope>
    <source>
        <strain evidence="2 3">ATCC BAA-1200</strain>
    </source>
</reference>
<evidence type="ECO:0000256" key="1">
    <source>
        <dbReference type="SAM" id="Phobius"/>
    </source>
</evidence>
<dbReference type="AlphaFoldDB" id="F2BAZ1"/>
<evidence type="ECO:0000313" key="3">
    <source>
        <dbReference type="Proteomes" id="UP000004105"/>
    </source>
</evidence>
<feature type="transmembrane region" description="Helical" evidence="1">
    <location>
        <begin position="105"/>
        <end position="125"/>
    </location>
</feature>
<evidence type="ECO:0000313" key="2">
    <source>
        <dbReference type="EMBL" id="EGF11401.1"/>
    </source>
</evidence>
<proteinExistence type="predicted"/>
<feature type="transmembrane region" description="Helical" evidence="1">
    <location>
        <begin position="49"/>
        <end position="72"/>
    </location>
</feature>
<dbReference type="OrthoDB" id="8605212at2"/>
<feature type="transmembrane region" description="Helical" evidence="1">
    <location>
        <begin position="79"/>
        <end position="99"/>
    </location>
</feature>
<protein>
    <submittedName>
        <fullName evidence="2">Uncharacterized protein</fullName>
    </submittedName>
</protein>
<comment type="caution">
    <text evidence="2">The sequence shown here is derived from an EMBL/GenBank/DDBJ whole genome shotgun (WGS) entry which is preliminary data.</text>
</comment>
<keyword evidence="1" id="KW-0472">Membrane</keyword>
<keyword evidence="3" id="KW-1185">Reference proteome</keyword>
<organism evidence="2 3">
    <name type="scientific">Neisseria bacilliformis ATCC BAA-1200</name>
    <dbReference type="NCBI Taxonomy" id="888742"/>
    <lineage>
        <taxon>Bacteria</taxon>
        <taxon>Pseudomonadati</taxon>
        <taxon>Pseudomonadota</taxon>
        <taxon>Betaproteobacteria</taxon>
        <taxon>Neisseriales</taxon>
        <taxon>Neisseriaceae</taxon>
        <taxon>Neisseria</taxon>
    </lineage>
</organism>
<dbReference type="EMBL" id="AFAY01000018">
    <property type="protein sequence ID" value="EGF11401.1"/>
    <property type="molecule type" value="Genomic_DNA"/>
</dbReference>
<dbReference type="Proteomes" id="UP000004105">
    <property type="component" value="Unassembled WGS sequence"/>
</dbReference>
<dbReference type="STRING" id="267212.GCA_001063965_01205"/>
<keyword evidence="1" id="KW-1133">Transmembrane helix</keyword>
<dbReference type="HOGENOM" id="CLU_1925337_0_0_4"/>
<name>F2BAZ1_9NEIS</name>
<sequence>MRKPLLLKFIVCVIAATAVLWPANTLLFLWNERADLSGKTIEGTIGAGWFAVSVAEPLLFSLMMGAVAYGLWRGSNRARWAGLCGGLLYIGENTLRHWLYPWQPWMSWLDLAAFASVMVCLFFLLPDNYFK</sequence>
<gene>
    <name evidence="2" type="ORF">HMPREF9123_0893</name>
</gene>
<accession>F2BAZ1</accession>
<dbReference type="RefSeq" id="WP_007341904.1">
    <property type="nucleotide sequence ID" value="NZ_GL878494.1"/>
</dbReference>
<keyword evidence="1" id="KW-0812">Transmembrane</keyword>